<dbReference type="PANTHER" id="PTHR33365">
    <property type="entry name" value="YALI0B05434P"/>
    <property type="match status" value="1"/>
</dbReference>
<reference evidence="5 6" key="1">
    <citation type="submission" date="2014-04" db="EMBL/GenBank/DDBJ databases">
        <authorList>
            <consortium name="DOE Joint Genome Institute"/>
            <person name="Kuo A."/>
            <person name="Martino E."/>
            <person name="Perotto S."/>
            <person name="Kohler A."/>
            <person name="Nagy L.G."/>
            <person name="Floudas D."/>
            <person name="Copeland A."/>
            <person name="Barry K.W."/>
            <person name="Cichocki N."/>
            <person name="Veneault-Fourrey C."/>
            <person name="LaButti K."/>
            <person name="Lindquist E.A."/>
            <person name="Lipzen A."/>
            <person name="Lundell T."/>
            <person name="Morin E."/>
            <person name="Murat C."/>
            <person name="Sun H."/>
            <person name="Tunlid A."/>
            <person name="Henrissat B."/>
            <person name="Grigoriev I.V."/>
            <person name="Hibbett D.S."/>
            <person name="Martin F."/>
            <person name="Nordberg H.P."/>
            <person name="Cantor M.N."/>
            <person name="Hua S.X."/>
        </authorList>
    </citation>
    <scope>NUCLEOTIDE SEQUENCE [LARGE SCALE GENOMIC DNA]</scope>
    <source>
        <strain evidence="5 6">Zn</strain>
    </source>
</reference>
<dbReference type="InParanoid" id="A0A0C3I252"/>
<comment type="pathway">
    <text evidence="1">Mycotoxin biosynthesis.</text>
</comment>
<dbReference type="EMBL" id="KN832870">
    <property type="protein sequence ID" value="KIN09130.1"/>
    <property type="molecule type" value="Genomic_DNA"/>
</dbReference>
<keyword evidence="6" id="KW-1185">Reference proteome</keyword>
<dbReference type="AlphaFoldDB" id="A0A0C3I252"/>
<name>A0A0C3I252_OIDMZ</name>
<evidence type="ECO:0000313" key="5">
    <source>
        <dbReference type="EMBL" id="KIN09130.1"/>
    </source>
</evidence>
<evidence type="ECO:0000256" key="4">
    <source>
        <dbReference type="SAM" id="Phobius"/>
    </source>
</evidence>
<dbReference type="Proteomes" id="UP000054321">
    <property type="component" value="Unassembled WGS sequence"/>
</dbReference>
<dbReference type="InterPro" id="IPR021765">
    <property type="entry name" value="UstYa-like"/>
</dbReference>
<proteinExistence type="inferred from homology"/>
<evidence type="ECO:0000256" key="1">
    <source>
        <dbReference type="ARBA" id="ARBA00004685"/>
    </source>
</evidence>
<feature type="transmembrane region" description="Helical" evidence="4">
    <location>
        <begin position="32"/>
        <end position="56"/>
    </location>
</feature>
<evidence type="ECO:0000256" key="3">
    <source>
        <dbReference type="SAM" id="MobiDB-lite"/>
    </source>
</evidence>
<protein>
    <submittedName>
        <fullName evidence="5">Uncharacterized protein</fullName>
    </submittedName>
</protein>
<comment type="similarity">
    <text evidence="2">Belongs to the ustYa family.</text>
</comment>
<feature type="region of interest" description="Disordered" evidence="3">
    <location>
        <begin position="1"/>
        <end position="24"/>
    </location>
</feature>
<evidence type="ECO:0000256" key="2">
    <source>
        <dbReference type="ARBA" id="ARBA00035112"/>
    </source>
</evidence>
<dbReference type="PANTHER" id="PTHR33365:SF4">
    <property type="entry name" value="CYCLOCHLOROTINE BIOSYNTHESIS PROTEIN O"/>
    <property type="match status" value="1"/>
</dbReference>
<organism evidence="5 6">
    <name type="scientific">Oidiodendron maius (strain Zn)</name>
    <dbReference type="NCBI Taxonomy" id="913774"/>
    <lineage>
        <taxon>Eukaryota</taxon>
        <taxon>Fungi</taxon>
        <taxon>Dikarya</taxon>
        <taxon>Ascomycota</taxon>
        <taxon>Pezizomycotina</taxon>
        <taxon>Leotiomycetes</taxon>
        <taxon>Leotiomycetes incertae sedis</taxon>
        <taxon>Myxotrichaceae</taxon>
        <taxon>Oidiodendron</taxon>
    </lineage>
</organism>
<keyword evidence="4" id="KW-1133">Transmembrane helix</keyword>
<dbReference type="GO" id="GO:0043386">
    <property type="term" value="P:mycotoxin biosynthetic process"/>
    <property type="evidence" value="ECO:0007669"/>
    <property type="project" value="InterPro"/>
</dbReference>
<gene>
    <name evidence="5" type="ORF">OIDMADRAFT_108896</name>
</gene>
<accession>A0A0C3I252</accession>
<dbReference type="OrthoDB" id="3687641at2759"/>
<keyword evidence="4" id="KW-0472">Membrane</keyword>
<dbReference type="STRING" id="913774.A0A0C3I252"/>
<dbReference type="Pfam" id="PF11807">
    <property type="entry name" value="UstYa"/>
    <property type="match status" value="1"/>
</dbReference>
<keyword evidence="4" id="KW-0812">Transmembrane</keyword>
<dbReference type="HOGENOM" id="CLU_042941_2_3_1"/>
<evidence type="ECO:0000313" key="6">
    <source>
        <dbReference type="Proteomes" id="UP000054321"/>
    </source>
</evidence>
<sequence length="254" mass="29347">MTFSHAPSYEAVCQSEDGSGESSPVIERPTRAFMYIGWLFTGILAFTTAVMALWLAGPYNLHAPVAGSFRTGFSTEFDPAKSYIGEEQKQFWGGPRWYNNGTSYHLSSPSEPKYVGPPNEEIDSAWKTLLKGRYFKVTEEEAEMTFGKPHGLYNHPNIGYLMGLDVYHSLHCVEQLRRALDRDHYFNKETKMAYPDRGHRDHCLDHIRQQLMCHADLTPIPVIWYEGHRRSFVQSDVVHTCRNWDRVQEFMDTR</sequence>
<reference evidence="6" key="2">
    <citation type="submission" date="2015-01" db="EMBL/GenBank/DDBJ databases">
        <title>Evolutionary Origins and Diversification of the Mycorrhizal Mutualists.</title>
        <authorList>
            <consortium name="DOE Joint Genome Institute"/>
            <consortium name="Mycorrhizal Genomics Consortium"/>
            <person name="Kohler A."/>
            <person name="Kuo A."/>
            <person name="Nagy L.G."/>
            <person name="Floudas D."/>
            <person name="Copeland A."/>
            <person name="Barry K.W."/>
            <person name="Cichocki N."/>
            <person name="Veneault-Fourrey C."/>
            <person name="LaButti K."/>
            <person name="Lindquist E.A."/>
            <person name="Lipzen A."/>
            <person name="Lundell T."/>
            <person name="Morin E."/>
            <person name="Murat C."/>
            <person name="Riley R."/>
            <person name="Ohm R."/>
            <person name="Sun H."/>
            <person name="Tunlid A."/>
            <person name="Henrissat B."/>
            <person name="Grigoriev I.V."/>
            <person name="Hibbett D.S."/>
            <person name="Martin F."/>
        </authorList>
    </citation>
    <scope>NUCLEOTIDE SEQUENCE [LARGE SCALE GENOMIC DNA]</scope>
    <source>
        <strain evidence="6">Zn</strain>
    </source>
</reference>